<protein>
    <submittedName>
        <fullName evidence="1">Uncharacterized protein</fullName>
    </submittedName>
</protein>
<organism evidence="1">
    <name type="scientific">Rhipicephalus microplus</name>
    <name type="common">Cattle tick</name>
    <name type="synonym">Boophilus microplus</name>
    <dbReference type="NCBI Taxonomy" id="6941"/>
    <lineage>
        <taxon>Eukaryota</taxon>
        <taxon>Metazoa</taxon>
        <taxon>Ecdysozoa</taxon>
        <taxon>Arthropoda</taxon>
        <taxon>Chelicerata</taxon>
        <taxon>Arachnida</taxon>
        <taxon>Acari</taxon>
        <taxon>Parasitiformes</taxon>
        <taxon>Ixodida</taxon>
        <taxon>Ixodoidea</taxon>
        <taxon>Ixodidae</taxon>
        <taxon>Rhipicephalinae</taxon>
        <taxon>Rhipicephalus</taxon>
        <taxon>Boophilus</taxon>
    </lineage>
</organism>
<evidence type="ECO:0000313" key="1">
    <source>
        <dbReference type="EMBL" id="NIE44492.1"/>
    </source>
</evidence>
<dbReference type="EMBL" id="GIKN01002219">
    <property type="protein sequence ID" value="NIE44492.1"/>
    <property type="molecule type" value="Transcribed_RNA"/>
</dbReference>
<dbReference type="AlphaFoldDB" id="A0A6G5A0F7"/>
<reference evidence="1" key="1">
    <citation type="submission" date="2020-03" db="EMBL/GenBank/DDBJ databases">
        <title>A transcriptome and proteome of the tick Rhipicephalus microplus shaped by the genetic composition of its hosts and developmental stage.</title>
        <authorList>
            <person name="Garcia G.R."/>
            <person name="Ribeiro J.M.C."/>
            <person name="Maruyama S.R."/>
            <person name="Gardinasse L.G."/>
            <person name="Nelson K."/>
            <person name="Ferreira B.R."/>
            <person name="Andrade T.G."/>
            <person name="Santos I.K.F.M."/>
        </authorList>
    </citation>
    <scope>NUCLEOTIDE SEQUENCE</scope>
    <source>
        <strain evidence="1">NSGR</strain>
        <tissue evidence="1">Salivary glands</tissue>
    </source>
</reference>
<accession>A0A6G5A0F7</accession>
<proteinExistence type="predicted"/>
<sequence>MIVWILESLRFATPQIIFAWIDLLQNSDSGMDAVSSSTAEVPEDARFSHVRSCVSVSYIGIFWRAKHSGIRRGVNAIQLSRMSISGEIEYISCLPGSFGASRWPHLFSLLRLTRY</sequence>
<name>A0A6G5A0F7_RHIMP</name>